<sequence length="201" mass="22226">MHSTLVRAQNVFGFFTTVAFFVAGLVSLTSLLYPANVSVDVIRANSVKMYCISSFISFSRAAGLCVGGRAHQYYATKVQEYAVLNFDLEADLSSLFNWNTKQVFAYVSATYPGSKYTDNEVVIWDTILPSRSASKLILKNERAKYSINDITGKFAGRDDVTLSFHWNVQPHVGRLTWGVVGLTEGVKFPEVEKAGKKSAAK</sequence>
<dbReference type="AlphaFoldDB" id="A0A292PM80"/>
<gene>
    <name evidence="11" type="ORF">GSTUAT00007284001</name>
</gene>
<evidence type="ECO:0000256" key="1">
    <source>
        <dbReference type="ARBA" id="ARBA00004648"/>
    </source>
</evidence>
<evidence type="ECO:0000313" key="11">
    <source>
        <dbReference type="EMBL" id="CUS08639.1"/>
    </source>
</evidence>
<comment type="function">
    <text evidence="8">Essential component of the signal peptidase complex (SPC) which catalyzes the cleavage of N-terminal signal sequences from nascent proteins as they are translocated into the lumen of the endoplasmic reticulum. Essential for the SPC catalytic activity, possibly by stabilizing and positioning the active center of the complex close to the lumenal surface. Essential for viability.</text>
</comment>
<keyword evidence="6 10" id="KW-1133">Transmembrane helix</keyword>
<dbReference type="Proteomes" id="UP001412239">
    <property type="component" value="Unassembled WGS sequence"/>
</dbReference>
<comment type="similarity">
    <text evidence="2 9">Belongs to the SPCS3 family.</text>
</comment>
<name>A0A292PM80_9PEZI</name>
<keyword evidence="12" id="KW-1185">Reference proteome</keyword>
<evidence type="ECO:0000256" key="6">
    <source>
        <dbReference type="ARBA" id="ARBA00022989"/>
    </source>
</evidence>
<keyword evidence="7 9" id="KW-0472">Membrane</keyword>
<dbReference type="PANTHER" id="PTHR12804">
    <property type="entry name" value="MICROSOMAL SIGNAL PEPTIDASE 23 KD SUBUNIT SPC22/23"/>
    <property type="match status" value="1"/>
</dbReference>
<proteinExistence type="inferred from homology"/>
<feature type="transmembrane region" description="Helical" evidence="10">
    <location>
        <begin position="12"/>
        <end position="33"/>
    </location>
</feature>
<evidence type="ECO:0000256" key="5">
    <source>
        <dbReference type="ARBA" id="ARBA00022968"/>
    </source>
</evidence>
<comment type="subcellular location">
    <subcellularLocation>
        <location evidence="1">Endoplasmic reticulum membrane</location>
        <topology evidence="1">Single-pass type II membrane protein</topology>
    </subcellularLocation>
</comment>
<dbReference type="GO" id="GO:0045047">
    <property type="term" value="P:protein targeting to ER"/>
    <property type="evidence" value="ECO:0007669"/>
    <property type="project" value="TreeGrafter"/>
</dbReference>
<dbReference type="GO" id="GO:0006465">
    <property type="term" value="P:signal peptide processing"/>
    <property type="evidence" value="ECO:0007669"/>
    <property type="project" value="UniProtKB-UniRule"/>
</dbReference>
<dbReference type="InterPro" id="IPR007653">
    <property type="entry name" value="SPC3"/>
</dbReference>
<keyword evidence="4 9" id="KW-0256">Endoplasmic reticulum</keyword>
<evidence type="ECO:0000256" key="7">
    <source>
        <dbReference type="ARBA" id="ARBA00023136"/>
    </source>
</evidence>
<reference evidence="11" key="1">
    <citation type="submission" date="2015-10" db="EMBL/GenBank/DDBJ databases">
        <authorList>
            <person name="Regsiter A."/>
            <person name="william w."/>
        </authorList>
    </citation>
    <scope>NUCLEOTIDE SEQUENCE</scope>
    <source>
        <strain evidence="11">Montdore</strain>
    </source>
</reference>
<keyword evidence="5" id="KW-0735">Signal-anchor</keyword>
<evidence type="ECO:0000256" key="2">
    <source>
        <dbReference type="ARBA" id="ARBA00009289"/>
    </source>
</evidence>
<dbReference type="PIRSF" id="PIRSF016089">
    <property type="entry name" value="SPC22"/>
    <property type="match status" value="1"/>
</dbReference>
<evidence type="ECO:0000256" key="9">
    <source>
        <dbReference type="PIRNR" id="PIRNR016089"/>
    </source>
</evidence>
<evidence type="ECO:0000256" key="10">
    <source>
        <dbReference type="SAM" id="Phobius"/>
    </source>
</evidence>
<dbReference type="PANTHER" id="PTHR12804:SF0">
    <property type="entry name" value="SIGNAL PEPTIDASE COMPLEX SUBUNIT 3"/>
    <property type="match status" value="1"/>
</dbReference>
<dbReference type="Pfam" id="PF04573">
    <property type="entry name" value="SPC22"/>
    <property type="match status" value="1"/>
</dbReference>
<evidence type="ECO:0000256" key="8">
    <source>
        <dbReference type="ARBA" id="ARBA00045670"/>
    </source>
</evidence>
<accession>A0A292PM80</accession>
<dbReference type="EMBL" id="LN891121">
    <property type="protein sequence ID" value="CUS08639.1"/>
    <property type="molecule type" value="Genomic_DNA"/>
</dbReference>
<evidence type="ECO:0000313" key="12">
    <source>
        <dbReference type="Proteomes" id="UP001412239"/>
    </source>
</evidence>
<organism evidence="11 12">
    <name type="scientific">Tuber aestivum</name>
    <name type="common">summer truffle</name>
    <dbReference type="NCBI Taxonomy" id="59557"/>
    <lineage>
        <taxon>Eukaryota</taxon>
        <taxon>Fungi</taxon>
        <taxon>Dikarya</taxon>
        <taxon>Ascomycota</taxon>
        <taxon>Pezizomycotina</taxon>
        <taxon>Pezizomycetes</taxon>
        <taxon>Pezizales</taxon>
        <taxon>Tuberaceae</taxon>
        <taxon>Tuber</taxon>
    </lineage>
</organism>
<evidence type="ECO:0000256" key="4">
    <source>
        <dbReference type="ARBA" id="ARBA00022824"/>
    </source>
</evidence>
<protein>
    <recommendedName>
        <fullName evidence="9">Signal peptidase subunit 3</fullName>
    </recommendedName>
</protein>
<evidence type="ECO:0000256" key="3">
    <source>
        <dbReference type="ARBA" id="ARBA00022692"/>
    </source>
</evidence>
<dbReference type="GO" id="GO:0005787">
    <property type="term" value="C:signal peptidase complex"/>
    <property type="evidence" value="ECO:0007669"/>
    <property type="project" value="UniProtKB-UniRule"/>
</dbReference>
<keyword evidence="3 10" id="KW-0812">Transmembrane</keyword>